<organism evidence="1">
    <name type="scientific">marine sediment metagenome</name>
    <dbReference type="NCBI Taxonomy" id="412755"/>
    <lineage>
        <taxon>unclassified sequences</taxon>
        <taxon>metagenomes</taxon>
        <taxon>ecological metagenomes</taxon>
    </lineage>
</organism>
<dbReference type="AlphaFoldDB" id="X1BZZ7"/>
<name>X1BZZ7_9ZZZZ</name>
<accession>X1BZZ7</accession>
<comment type="caution">
    <text evidence="1">The sequence shown here is derived from an EMBL/GenBank/DDBJ whole genome shotgun (WGS) entry which is preliminary data.</text>
</comment>
<dbReference type="EMBL" id="BART01019479">
    <property type="protein sequence ID" value="GAG86682.1"/>
    <property type="molecule type" value="Genomic_DNA"/>
</dbReference>
<evidence type="ECO:0000313" key="1">
    <source>
        <dbReference type="EMBL" id="GAG86682.1"/>
    </source>
</evidence>
<sequence length="86" mass="10087">MENKIKQRIETNVPTFADYRNSSNHVKIELTRFDDGNTIFSLESHEISVSCQLNDDWLIGALKHIVKKVEDPNYHMKNTHNEIMED</sequence>
<proteinExistence type="predicted"/>
<gene>
    <name evidence="1" type="ORF">S01H4_36441</name>
</gene>
<reference evidence="1" key="1">
    <citation type="journal article" date="2014" name="Front. Microbiol.">
        <title>High frequency of phylogenetically diverse reductive dehalogenase-homologous genes in deep subseafloor sedimentary metagenomes.</title>
        <authorList>
            <person name="Kawai M."/>
            <person name="Futagami T."/>
            <person name="Toyoda A."/>
            <person name="Takaki Y."/>
            <person name="Nishi S."/>
            <person name="Hori S."/>
            <person name="Arai W."/>
            <person name="Tsubouchi T."/>
            <person name="Morono Y."/>
            <person name="Uchiyama I."/>
            <person name="Ito T."/>
            <person name="Fujiyama A."/>
            <person name="Inagaki F."/>
            <person name="Takami H."/>
        </authorList>
    </citation>
    <scope>NUCLEOTIDE SEQUENCE</scope>
    <source>
        <strain evidence="1">Expedition CK06-06</strain>
    </source>
</reference>
<protein>
    <submittedName>
        <fullName evidence="1">Uncharacterized protein</fullName>
    </submittedName>
</protein>